<name>A0A8J3AY87_9BURK</name>
<dbReference type="Proteomes" id="UP000642180">
    <property type="component" value="Unassembled WGS sequence"/>
</dbReference>
<evidence type="ECO:0000313" key="2">
    <source>
        <dbReference type="Proteomes" id="UP000642180"/>
    </source>
</evidence>
<proteinExistence type="predicted"/>
<dbReference type="EMBL" id="BMDI01000001">
    <property type="protein sequence ID" value="GGI19214.1"/>
    <property type="molecule type" value="Genomic_DNA"/>
</dbReference>
<sequence length="62" mass="7067">MSSKYWKNRWIEALVQNGVERSVAEKAYVETYKDEPADYAKSPEIQAFLMAKVPASQARQSA</sequence>
<dbReference type="AlphaFoldDB" id="A0A8J3AY87"/>
<evidence type="ECO:0000313" key="1">
    <source>
        <dbReference type="EMBL" id="GGI19214.1"/>
    </source>
</evidence>
<keyword evidence="2" id="KW-1185">Reference proteome</keyword>
<gene>
    <name evidence="1" type="ORF">GCM10008066_17960</name>
</gene>
<organism evidence="1 2">
    <name type="scientific">Oxalicibacterium faecigallinarum</name>
    <dbReference type="NCBI Taxonomy" id="573741"/>
    <lineage>
        <taxon>Bacteria</taxon>
        <taxon>Pseudomonadati</taxon>
        <taxon>Pseudomonadota</taxon>
        <taxon>Betaproteobacteria</taxon>
        <taxon>Burkholderiales</taxon>
        <taxon>Oxalobacteraceae</taxon>
        <taxon>Oxalicibacterium</taxon>
    </lineage>
</organism>
<reference evidence="2" key="1">
    <citation type="journal article" date="2019" name="Int. J. Syst. Evol. Microbiol.">
        <title>The Global Catalogue of Microorganisms (GCM) 10K type strain sequencing project: providing services to taxonomists for standard genome sequencing and annotation.</title>
        <authorList>
            <consortium name="The Broad Institute Genomics Platform"/>
            <consortium name="The Broad Institute Genome Sequencing Center for Infectious Disease"/>
            <person name="Wu L."/>
            <person name="Ma J."/>
        </authorList>
    </citation>
    <scope>NUCLEOTIDE SEQUENCE [LARGE SCALE GENOMIC DNA]</scope>
    <source>
        <strain evidence="2">CCM 2767</strain>
    </source>
</reference>
<accession>A0A8J3AY87</accession>
<protein>
    <submittedName>
        <fullName evidence="1">Uncharacterized protein</fullName>
    </submittedName>
</protein>
<comment type="caution">
    <text evidence="1">The sequence shown here is derived from an EMBL/GenBank/DDBJ whole genome shotgun (WGS) entry which is preliminary data.</text>
</comment>